<organism evidence="2 3">
    <name type="scientific">Aphis glycines</name>
    <name type="common">Soybean aphid</name>
    <dbReference type="NCBI Taxonomy" id="307491"/>
    <lineage>
        <taxon>Eukaryota</taxon>
        <taxon>Metazoa</taxon>
        <taxon>Ecdysozoa</taxon>
        <taxon>Arthropoda</taxon>
        <taxon>Hexapoda</taxon>
        <taxon>Insecta</taxon>
        <taxon>Pterygota</taxon>
        <taxon>Neoptera</taxon>
        <taxon>Paraneoptera</taxon>
        <taxon>Hemiptera</taxon>
        <taxon>Sternorrhyncha</taxon>
        <taxon>Aphidomorpha</taxon>
        <taxon>Aphidoidea</taxon>
        <taxon>Aphididae</taxon>
        <taxon>Aphidini</taxon>
        <taxon>Aphis</taxon>
        <taxon>Aphis</taxon>
    </lineage>
</organism>
<evidence type="ECO:0000256" key="1">
    <source>
        <dbReference type="SAM" id="Phobius"/>
    </source>
</evidence>
<dbReference type="EMBL" id="VYZN01000119">
    <property type="protein sequence ID" value="KAE9523229.1"/>
    <property type="molecule type" value="Genomic_DNA"/>
</dbReference>
<dbReference type="AlphaFoldDB" id="A0A6G0SY26"/>
<name>A0A6G0SY26_APHGL</name>
<keyword evidence="3" id="KW-1185">Reference proteome</keyword>
<feature type="transmembrane region" description="Helical" evidence="1">
    <location>
        <begin position="86"/>
        <end position="103"/>
    </location>
</feature>
<keyword evidence="1" id="KW-0812">Transmembrane</keyword>
<keyword evidence="1" id="KW-1133">Transmembrane helix</keyword>
<sequence>MTLLFLSYLKILKILGSHSFFFKAFRNKIKKFNLAMTFLKHLNLFYAIPYLNILQIVFYFVKIYFSSQQKDFQMFDTTSKFLISKTKMNIDYLLVFYFVKIYFSSQQKDFQMFDTTSKFLISKTKMNIDYLLNLSKFECYLARKLFFIQQKDFNVCASFTFINIEKCFNMLSVYFVVFYFVKIYFSSQQKDFQMFDTTSKFLISKTKMNIDYLLVFYFVKIYFSSQQKDFQMFDTTSKFLISKTKMNIDYLLVFYFVKIYFSSQQKDFQMFDTTSNKFEEYHLCFNSNLSHGKLLQNVKFE</sequence>
<dbReference type="Proteomes" id="UP000475862">
    <property type="component" value="Unassembled WGS sequence"/>
</dbReference>
<feature type="non-terminal residue" evidence="2">
    <location>
        <position position="301"/>
    </location>
</feature>
<evidence type="ECO:0008006" key="4">
    <source>
        <dbReference type="Google" id="ProtNLM"/>
    </source>
</evidence>
<proteinExistence type="predicted"/>
<reference evidence="2 3" key="1">
    <citation type="submission" date="2019-08" db="EMBL/GenBank/DDBJ databases">
        <title>The genome of the soybean aphid Biotype 1, its phylome, world population structure and adaptation to the North American continent.</title>
        <authorList>
            <person name="Giordano R."/>
            <person name="Donthu R.K."/>
            <person name="Hernandez A.G."/>
            <person name="Wright C.L."/>
            <person name="Zimin A.V."/>
        </authorList>
    </citation>
    <scope>NUCLEOTIDE SEQUENCE [LARGE SCALE GENOMIC DNA]</scope>
    <source>
        <tissue evidence="2">Whole aphids</tissue>
    </source>
</reference>
<feature type="transmembrane region" description="Helical" evidence="1">
    <location>
        <begin position="168"/>
        <end position="185"/>
    </location>
</feature>
<evidence type="ECO:0000313" key="3">
    <source>
        <dbReference type="Proteomes" id="UP000475862"/>
    </source>
</evidence>
<protein>
    <recommendedName>
        <fullName evidence="4">Transmembrane protein</fullName>
    </recommendedName>
</protein>
<accession>A0A6G0SY26</accession>
<feature type="transmembrane region" description="Helical" evidence="1">
    <location>
        <begin position="206"/>
        <end position="224"/>
    </location>
</feature>
<feature type="transmembrane region" description="Helical" evidence="1">
    <location>
        <begin position="44"/>
        <end position="65"/>
    </location>
</feature>
<evidence type="ECO:0000313" key="2">
    <source>
        <dbReference type="EMBL" id="KAE9523229.1"/>
    </source>
</evidence>
<comment type="caution">
    <text evidence="2">The sequence shown here is derived from an EMBL/GenBank/DDBJ whole genome shotgun (WGS) entry which is preliminary data.</text>
</comment>
<gene>
    <name evidence="2" type="ORF">AGLY_016372</name>
</gene>
<keyword evidence="1" id="KW-0472">Membrane</keyword>